<dbReference type="AlphaFoldDB" id="I2FG36"/>
<sequence>MPFDPSRPLQGQKALVTGAASGIGAAIARRFAQAGAAVGINYRSDPGPAEEMAQEIRREGGEALPVKADVSKETDVRDMVAEFLEAFGRIDIVVPNAGIQKDAPFADMTLEQWEAVIGVNLTGQFLTAREAVRHFLKQGADPNVSRATGKIIVVSSVHQLIPWAGHVNYAASKGGSMLMMKSLAQEVADKGIRVNGIAPGAIKTNINRQAWETPDAEQKLLKLVPYGRVGEPDDVAEAAIWLASDASDYVTGTTLFIDGGMSLFPGFREGG</sequence>
<evidence type="ECO:0000313" key="3">
    <source>
        <dbReference type="EMBL" id="BAM13971.1"/>
    </source>
</evidence>
<dbReference type="PANTHER" id="PTHR42760">
    <property type="entry name" value="SHORT-CHAIN DEHYDROGENASES/REDUCTASES FAMILY MEMBER"/>
    <property type="match status" value="1"/>
</dbReference>
<dbReference type="SUPFAM" id="SSF51735">
    <property type="entry name" value="NAD(P)-binding Rossmann-fold domains"/>
    <property type="match status" value="1"/>
</dbReference>
<dbReference type="GO" id="GO:0016616">
    <property type="term" value="F:oxidoreductase activity, acting on the CH-OH group of donors, NAD or NADP as acceptor"/>
    <property type="evidence" value="ECO:0007669"/>
    <property type="project" value="UniProtKB-ARBA"/>
</dbReference>
<reference evidence="3" key="1">
    <citation type="submission" date="2012-04" db="EMBL/GenBank/DDBJ databases">
        <title>Nucleotide sequence of Pseudomonas sp. K-62 plasmid pMR68 containing mercury resistance genes.</title>
        <authorList>
            <person name="Kiyono M."/>
            <person name="Mochizuki Y."/>
            <person name="Koizawa K."/>
            <person name="Sone Y."/>
            <person name="Nakamura R."/>
            <person name="Pan-Hou H."/>
            <person name="Sakabe K."/>
        </authorList>
    </citation>
    <scope>NUCLEOTIDE SEQUENCE</scope>
    <source>
        <strain evidence="3">K-62</strain>
        <plasmid evidence="3">pMR68</plasmid>
    </source>
</reference>
<name>I2FG36_9PSED</name>
<dbReference type="Pfam" id="PF13561">
    <property type="entry name" value="adh_short_C2"/>
    <property type="match status" value="1"/>
</dbReference>
<dbReference type="InterPro" id="IPR020904">
    <property type="entry name" value="Sc_DH/Rdtase_CS"/>
</dbReference>
<geneLocation type="plasmid" evidence="3">
    <name>pMR68</name>
</geneLocation>
<dbReference type="PANTHER" id="PTHR42760:SF132">
    <property type="entry name" value="SHORT-CHAIN DEHYDROGENASE_REDUCTASE FAMILY PROTEIN"/>
    <property type="match status" value="1"/>
</dbReference>
<dbReference type="InterPro" id="IPR036291">
    <property type="entry name" value="NAD(P)-bd_dom_sf"/>
</dbReference>
<dbReference type="PRINTS" id="PR00081">
    <property type="entry name" value="GDHRDH"/>
</dbReference>
<dbReference type="InterPro" id="IPR057326">
    <property type="entry name" value="KR_dom"/>
</dbReference>
<dbReference type="EMBL" id="AB714582">
    <property type="protein sequence ID" value="BAM13971.1"/>
    <property type="molecule type" value="Genomic_DNA"/>
</dbReference>
<dbReference type="PROSITE" id="PS00061">
    <property type="entry name" value="ADH_SHORT"/>
    <property type="match status" value="1"/>
</dbReference>
<dbReference type="NCBIfam" id="NF005559">
    <property type="entry name" value="PRK07231.1"/>
    <property type="match status" value="1"/>
</dbReference>
<dbReference type="PRINTS" id="PR00080">
    <property type="entry name" value="SDRFAMILY"/>
</dbReference>
<dbReference type="RefSeq" id="WP_015061135.1">
    <property type="nucleotide sequence ID" value="NC_019309.1"/>
</dbReference>
<feature type="domain" description="Ketoreductase" evidence="2">
    <location>
        <begin position="12"/>
        <end position="200"/>
    </location>
</feature>
<dbReference type="SMART" id="SM00822">
    <property type="entry name" value="PKS_KR"/>
    <property type="match status" value="1"/>
</dbReference>
<protein>
    <submittedName>
        <fullName evidence="3">Glucose 1-dehydrogenase</fullName>
    </submittedName>
</protein>
<keyword evidence="3" id="KW-0614">Plasmid</keyword>
<dbReference type="InterPro" id="IPR002347">
    <property type="entry name" value="SDR_fam"/>
</dbReference>
<dbReference type="Gene3D" id="3.40.50.720">
    <property type="entry name" value="NAD(P)-binding Rossmann-like Domain"/>
    <property type="match status" value="1"/>
</dbReference>
<accession>I2FG36</accession>
<organism evidence="3">
    <name type="scientific">Pseudomonas sp. K-62</name>
    <dbReference type="NCBI Taxonomy" id="76885"/>
    <lineage>
        <taxon>Bacteria</taxon>
        <taxon>Pseudomonadati</taxon>
        <taxon>Pseudomonadota</taxon>
        <taxon>Gammaproteobacteria</taxon>
        <taxon>Pseudomonadales</taxon>
        <taxon>Pseudomonadaceae</taxon>
        <taxon>Pseudomonas</taxon>
    </lineage>
</organism>
<comment type="similarity">
    <text evidence="1">Belongs to the short-chain dehydrogenases/reductases (SDR) family.</text>
</comment>
<evidence type="ECO:0000256" key="1">
    <source>
        <dbReference type="ARBA" id="ARBA00006484"/>
    </source>
</evidence>
<evidence type="ECO:0000259" key="2">
    <source>
        <dbReference type="SMART" id="SM00822"/>
    </source>
</evidence>
<dbReference type="FunFam" id="3.40.50.720:FF:000084">
    <property type="entry name" value="Short-chain dehydrogenase reductase"/>
    <property type="match status" value="1"/>
</dbReference>
<proteinExistence type="inferred from homology"/>